<proteinExistence type="predicted"/>
<organism evidence="1 2">
    <name type="scientific">Taxus chinensis</name>
    <name type="common">Chinese yew</name>
    <name type="synonym">Taxus wallichiana var. chinensis</name>
    <dbReference type="NCBI Taxonomy" id="29808"/>
    <lineage>
        <taxon>Eukaryota</taxon>
        <taxon>Viridiplantae</taxon>
        <taxon>Streptophyta</taxon>
        <taxon>Embryophyta</taxon>
        <taxon>Tracheophyta</taxon>
        <taxon>Spermatophyta</taxon>
        <taxon>Pinopsida</taxon>
        <taxon>Pinidae</taxon>
        <taxon>Conifers II</taxon>
        <taxon>Cupressales</taxon>
        <taxon>Taxaceae</taxon>
        <taxon>Taxus</taxon>
    </lineage>
</organism>
<evidence type="ECO:0000313" key="1">
    <source>
        <dbReference type="EMBL" id="KAH9319672.1"/>
    </source>
</evidence>
<sequence>AQIAAMAKQLEKLFANTVPEIHGGMWCMDCNVEGHTKDNGGICTRKVVRVV</sequence>
<accession>A0AA38LFX1</accession>
<feature type="non-terminal residue" evidence="1">
    <location>
        <position position="1"/>
    </location>
</feature>
<gene>
    <name evidence="1" type="ORF">KI387_021441</name>
</gene>
<keyword evidence="2" id="KW-1185">Reference proteome</keyword>
<evidence type="ECO:0000313" key="2">
    <source>
        <dbReference type="Proteomes" id="UP000824469"/>
    </source>
</evidence>
<dbReference type="AlphaFoldDB" id="A0AA38LFX1"/>
<protein>
    <submittedName>
        <fullName evidence="1">Uncharacterized protein</fullName>
    </submittedName>
</protein>
<name>A0AA38LFX1_TAXCH</name>
<reference evidence="1 2" key="1">
    <citation type="journal article" date="2021" name="Nat. Plants">
        <title>The Taxus genome provides insights into paclitaxel biosynthesis.</title>
        <authorList>
            <person name="Xiong X."/>
            <person name="Gou J."/>
            <person name="Liao Q."/>
            <person name="Li Y."/>
            <person name="Zhou Q."/>
            <person name="Bi G."/>
            <person name="Li C."/>
            <person name="Du R."/>
            <person name="Wang X."/>
            <person name="Sun T."/>
            <person name="Guo L."/>
            <person name="Liang H."/>
            <person name="Lu P."/>
            <person name="Wu Y."/>
            <person name="Zhang Z."/>
            <person name="Ro D.K."/>
            <person name="Shang Y."/>
            <person name="Huang S."/>
            <person name="Yan J."/>
        </authorList>
    </citation>
    <scope>NUCLEOTIDE SEQUENCE [LARGE SCALE GENOMIC DNA]</scope>
    <source>
        <strain evidence="1">Ta-2019</strain>
    </source>
</reference>
<feature type="non-terminal residue" evidence="1">
    <location>
        <position position="51"/>
    </location>
</feature>
<dbReference type="Proteomes" id="UP000824469">
    <property type="component" value="Unassembled WGS sequence"/>
</dbReference>
<dbReference type="EMBL" id="JAHRHJ020000004">
    <property type="protein sequence ID" value="KAH9319672.1"/>
    <property type="molecule type" value="Genomic_DNA"/>
</dbReference>
<comment type="caution">
    <text evidence="1">The sequence shown here is derived from an EMBL/GenBank/DDBJ whole genome shotgun (WGS) entry which is preliminary data.</text>
</comment>